<reference evidence="8 9" key="1">
    <citation type="submission" date="2015-11" db="EMBL/GenBank/DDBJ databases">
        <title>Draft Genome Sequence of the Strain BR 10303 (Bradyrhizobium sp.) isolated from nodules of Centrolobium paraense.</title>
        <authorList>
            <person name="Zelli J.E."/>
            <person name="Simoes-Araujo J.L."/>
            <person name="Barauna A.C."/>
            <person name="Silva K."/>
        </authorList>
    </citation>
    <scope>NUCLEOTIDE SEQUENCE [LARGE SCALE GENOMIC DNA]</scope>
    <source>
        <strain evidence="8 9">BR 10303</strain>
    </source>
</reference>
<dbReference type="SMART" id="SM00448">
    <property type="entry name" value="REC"/>
    <property type="match status" value="1"/>
</dbReference>
<feature type="modified residue" description="4-aspartylphosphate" evidence="5">
    <location>
        <position position="56"/>
    </location>
</feature>
<dbReference type="GO" id="GO:0000160">
    <property type="term" value="P:phosphorelay signal transduction system"/>
    <property type="evidence" value="ECO:0007669"/>
    <property type="project" value="InterPro"/>
</dbReference>
<organism evidence="8 9">
    <name type="scientific">Bradyrhizobium macuxiense</name>
    <dbReference type="NCBI Taxonomy" id="1755647"/>
    <lineage>
        <taxon>Bacteria</taxon>
        <taxon>Pseudomonadati</taxon>
        <taxon>Pseudomonadota</taxon>
        <taxon>Alphaproteobacteria</taxon>
        <taxon>Hyphomicrobiales</taxon>
        <taxon>Nitrobacteraceae</taxon>
        <taxon>Bradyrhizobium</taxon>
    </lineage>
</organism>
<dbReference type="Pfam" id="PF00196">
    <property type="entry name" value="GerE"/>
    <property type="match status" value="1"/>
</dbReference>
<keyword evidence="9" id="KW-1185">Reference proteome</keyword>
<evidence type="ECO:0000313" key="9">
    <source>
        <dbReference type="Proteomes" id="UP000057737"/>
    </source>
</evidence>
<dbReference type="PROSITE" id="PS50043">
    <property type="entry name" value="HTH_LUXR_2"/>
    <property type="match status" value="1"/>
</dbReference>
<dbReference type="PANTHER" id="PTHR43214">
    <property type="entry name" value="TWO-COMPONENT RESPONSE REGULATOR"/>
    <property type="match status" value="1"/>
</dbReference>
<evidence type="ECO:0000256" key="1">
    <source>
        <dbReference type="ARBA" id="ARBA00022553"/>
    </source>
</evidence>
<dbReference type="InterPro" id="IPR058245">
    <property type="entry name" value="NreC/VraR/RcsB-like_REC"/>
</dbReference>
<dbReference type="Gene3D" id="3.40.50.2300">
    <property type="match status" value="1"/>
</dbReference>
<dbReference type="InterPro" id="IPR039420">
    <property type="entry name" value="WalR-like"/>
</dbReference>
<dbReference type="Proteomes" id="UP000057737">
    <property type="component" value="Unassembled WGS sequence"/>
</dbReference>
<dbReference type="CDD" id="cd17535">
    <property type="entry name" value="REC_NarL-like"/>
    <property type="match status" value="1"/>
</dbReference>
<keyword evidence="4" id="KW-0804">Transcription</keyword>
<feature type="domain" description="HTH luxR-type" evidence="6">
    <location>
        <begin position="142"/>
        <end position="207"/>
    </location>
</feature>
<evidence type="ECO:0008006" key="10">
    <source>
        <dbReference type="Google" id="ProtNLM"/>
    </source>
</evidence>
<dbReference type="PRINTS" id="PR00038">
    <property type="entry name" value="HTHLUXR"/>
</dbReference>
<dbReference type="InterPro" id="IPR000792">
    <property type="entry name" value="Tscrpt_reg_LuxR_C"/>
</dbReference>
<keyword evidence="3" id="KW-0238">DNA-binding</keyword>
<dbReference type="GO" id="GO:0003677">
    <property type="term" value="F:DNA binding"/>
    <property type="evidence" value="ECO:0007669"/>
    <property type="project" value="UniProtKB-KW"/>
</dbReference>
<sequence>MDCISVLIADQHPVVLHGVGSVLGAEPDFRIVARCTDGASCIEAIRLFTPDIVVLDLSMLDVSWREIMSTIKSENIATRFVFFTASVERDDLISLAEAGAYAVVPKDAETEVLVQSLRQVAAGCRLLPQGSPSVVVSREASTERDLTLLTERERQIMRLVSEGLSNKEIGRRLNISDGTIKVHLHHIFQKLDISNRTALAAFAISQGDNAEPVRGAPSISVES</sequence>
<dbReference type="GO" id="GO:0006355">
    <property type="term" value="P:regulation of DNA-templated transcription"/>
    <property type="evidence" value="ECO:0007669"/>
    <property type="project" value="InterPro"/>
</dbReference>
<dbReference type="OrthoDB" id="9782896at2"/>
<dbReference type="CDD" id="cd06170">
    <property type="entry name" value="LuxR_C_like"/>
    <property type="match status" value="1"/>
</dbReference>
<evidence type="ECO:0000259" key="7">
    <source>
        <dbReference type="PROSITE" id="PS50110"/>
    </source>
</evidence>
<dbReference type="EMBL" id="LNCU01000057">
    <property type="protein sequence ID" value="KWV55977.1"/>
    <property type="molecule type" value="Genomic_DNA"/>
</dbReference>
<feature type="domain" description="Response regulatory" evidence="7">
    <location>
        <begin position="5"/>
        <end position="121"/>
    </location>
</feature>
<dbReference type="InterPro" id="IPR001789">
    <property type="entry name" value="Sig_transdc_resp-reg_receiver"/>
</dbReference>
<evidence type="ECO:0000256" key="2">
    <source>
        <dbReference type="ARBA" id="ARBA00023015"/>
    </source>
</evidence>
<evidence type="ECO:0000256" key="5">
    <source>
        <dbReference type="PROSITE-ProRule" id="PRU00169"/>
    </source>
</evidence>
<dbReference type="PROSITE" id="PS50110">
    <property type="entry name" value="RESPONSE_REGULATORY"/>
    <property type="match status" value="1"/>
</dbReference>
<gene>
    <name evidence="8" type="ORF">AS156_05035</name>
</gene>
<dbReference type="Pfam" id="PF00072">
    <property type="entry name" value="Response_reg"/>
    <property type="match status" value="1"/>
</dbReference>
<protein>
    <recommendedName>
        <fullName evidence="10">LuxR family two component transcriptional regulator</fullName>
    </recommendedName>
</protein>
<evidence type="ECO:0000259" key="6">
    <source>
        <dbReference type="PROSITE" id="PS50043"/>
    </source>
</evidence>
<dbReference type="SMART" id="SM00421">
    <property type="entry name" value="HTH_LUXR"/>
    <property type="match status" value="1"/>
</dbReference>
<dbReference type="AlphaFoldDB" id="A0A109JVQ3"/>
<dbReference type="InterPro" id="IPR016032">
    <property type="entry name" value="Sig_transdc_resp-reg_C-effctor"/>
</dbReference>
<comment type="caution">
    <text evidence="8">The sequence shown here is derived from an EMBL/GenBank/DDBJ whole genome shotgun (WGS) entry which is preliminary data.</text>
</comment>
<proteinExistence type="predicted"/>
<evidence type="ECO:0000313" key="8">
    <source>
        <dbReference type="EMBL" id="KWV55977.1"/>
    </source>
</evidence>
<dbReference type="SUPFAM" id="SSF52172">
    <property type="entry name" value="CheY-like"/>
    <property type="match status" value="1"/>
</dbReference>
<dbReference type="InterPro" id="IPR011006">
    <property type="entry name" value="CheY-like_superfamily"/>
</dbReference>
<accession>A0A109JVQ3</accession>
<dbReference type="PANTHER" id="PTHR43214:SF41">
    <property type="entry name" value="NITRATE_NITRITE RESPONSE REGULATOR PROTEIN NARP"/>
    <property type="match status" value="1"/>
</dbReference>
<keyword evidence="2" id="KW-0805">Transcription regulation</keyword>
<evidence type="ECO:0000256" key="4">
    <source>
        <dbReference type="ARBA" id="ARBA00023163"/>
    </source>
</evidence>
<dbReference type="SUPFAM" id="SSF46894">
    <property type="entry name" value="C-terminal effector domain of the bipartite response regulators"/>
    <property type="match status" value="1"/>
</dbReference>
<evidence type="ECO:0000256" key="3">
    <source>
        <dbReference type="ARBA" id="ARBA00023125"/>
    </source>
</evidence>
<keyword evidence="1 5" id="KW-0597">Phosphoprotein</keyword>
<name>A0A109JVQ3_9BRAD</name>
<dbReference type="PROSITE" id="PS00622">
    <property type="entry name" value="HTH_LUXR_1"/>
    <property type="match status" value="1"/>
</dbReference>